<reference evidence="1 2" key="1">
    <citation type="submission" date="2021-01" db="EMBL/GenBank/DDBJ databases">
        <title>Chromosome-level genome assembly of a human fungal pathogen reveals clustering of transcriptionally co-regulated genes.</title>
        <authorList>
            <person name="Voorhies M."/>
            <person name="Cohen S."/>
            <person name="Shea T.P."/>
            <person name="Petrus S."/>
            <person name="Munoz J.F."/>
            <person name="Poplawski S."/>
            <person name="Goldman W.E."/>
            <person name="Michael T."/>
            <person name="Cuomo C.A."/>
            <person name="Sil A."/>
            <person name="Beyhan S."/>
        </authorList>
    </citation>
    <scope>NUCLEOTIDE SEQUENCE [LARGE SCALE GENOMIC DNA]</scope>
    <source>
        <strain evidence="1 2">G184AR</strain>
    </source>
</reference>
<evidence type="ECO:0000313" key="2">
    <source>
        <dbReference type="Proteomes" id="UP000670092"/>
    </source>
</evidence>
<evidence type="ECO:0000313" key="1">
    <source>
        <dbReference type="EMBL" id="KAG5287336.1"/>
    </source>
</evidence>
<accession>A0A8H7YAC5</accession>
<proteinExistence type="predicted"/>
<organism evidence="1 2">
    <name type="scientific">Ajellomyces capsulatus</name>
    <name type="common">Darling's disease fungus</name>
    <name type="synonym">Histoplasma capsulatum</name>
    <dbReference type="NCBI Taxonomy" id="5037"/>
    <lineage>
        <taxon>Eukaryota</taxon>
        <taxon>Fungi</taxon>
        <taxon>Dikarya</taxon>
        <taxon>Ascomycota</taxon>
        <taxon>Pezizomycotina</taxon>
        <taxon>Eurotiomycetes</taxon>
        <taxon>Eurotiomycetidae</taxon>
        <taxon>Onygenales</taxon>
        <taxon>Ajellomycetaceae</taxon>
        <taxon>Histoplasma</taxon>
    </lineage>
</organism>
<dbReference type="AlphaFoldDB" id="A0A8H7YAC5"/>
<name>A0A8H7YAC5_AJECA</name>
<comment type="caution">
    <text evidence="1">The sequence shown here is derived from an EMBL/GenBank/DDBJ whole genome shotgun (WGS) entry which is preliminary data.</text>
</comment>
<protein>
    <submittedName>
        <fullName evidence="1">Uncharacterized protein</fullName>
    </submittedName>
</protein>
<dbReference type="VEuPathDB" id="FungiDB:I7I52_11072"/>
<dbReference type="EMBL" id="JAEVHI010000007">
    <property type="protein sequence ID" value="KAG5287336.1"/>
    <property type="molecule type" value="Genomic_DNA"/>
</dbReference>
<gene>
    <name evidence="1" type="ORF">I7I52_11072</name>
</gene>
<sequence>MLHTCDWLSETETCPAFADKGCFCMPALFDNDHAHTQRLRTPRPTTPYIRDRRSMYHACMVHVGMRNALGISLRRAVGPPS</sequence>
<dbReference type="Proteomes" id="UP000670092">
    <property type="component" value="Unassembled WGS sequence"/>
</dbReference>